<evidence type="ECO:0000313" key="2">
    <source>
        <dbReference type="EMBL" id="WOS95808.1"/>
    </source>
</evidence>
<evidence type="ECO:0008006" key="4">
    <source>
        <dbReference type="Google" id="ProtNLM"/>
    </source>
</evidence>
<keyword evidence="1" id="KW-0472">Membrane</keyword>
<reference evidence="2 3" key="2">
    <citation type="submission" date="2023-10" db="EMBL/GenBank/DDBJ databases">
        <authorList>
            <person name="Choi B."/>
        </authorList>
    </citation>
    <scope>NUCLEOTIDE SEQUENCE [LARGE SCALE GENOMIC DNA]</scope>
    <source>
        <strain evidence="2 3">UMB0959</strain>
    </source>
</reference>
<keyword evidence="3" id="KW-1185">Reference proteome</keyword>
<evidence type="ECO:0000256" key="1">
    <source>
        <dbReference type="SAM" id="Phobius"/>
    </source>
</evidence>
<evidence type="ECO:0000313" key="3">
    <source>
        <dbReference type="Proteomes" id="UP000243626"/>
    </source>
</evidence>
<feature type="transmembrane region" description="Helical" evidence="1">
    <location>
        <begin position="257"/>
        <end position="282"/>
    </location>
</feature>
<feature type="transmembrane region" description="Helical" evidence="1">
    <location>
        <begin position="159"/>
        <end position="177"/>
    </location>
</feature>
<dbReference type="AlphaFoldDB" id="A0AAF0YHJ9"/>
<dbReference type="RefSeq" id="WP_070622595.1">
    <property type="nucleotide sequence ID" value="NZ_CP136964.1"/>
</dbReference>
<proteinExistence type="predicted"/>
<sequence>MKNMLKTFLKVEAKNIKFKAAFIILLFTIVGCIFYLDRASFNDLEESAAGEVIAMNSALDQFRKVDATDTEQSSPIYRNLIQQTSHLGTRTLGMKFNDSDTIIEGSLALAKERQNIYQLRGFKEIEEYIPSTRKNQLDLVKYQTLEKENRSVYIKNNNLPSYILLVITTFGYFWYLYCGILSSDILINDDRHSSIVNNYPYSIGQKLLSKTVNYILLLVSFLTGGIILSMILGLIKYNADFSYPIAILGTKYQTVDVMTFILISWGYLVILTITAVLVSILLNYFIKNIYIIIFIHMGFFFLGGLSSIFSRFTWMLPYHYLNYTNVFNGIVAETTNPIQANILFGGLSLMITCIFLVVFIYIRFHLSSTNIRKKEV</sequence>
<reference evidence="3" key="1">
    <citation type="submission" date="2017-09" db="EMBL/GenBank/DDBJ databases">
        <title>Bacterial strain isolated from the female urinary microbiota.</title>
        <authorList>
            <person name="Thomas-White K."/>
            <person name="Kumar N."/>
            <person name="Forster S."/>
            <person name="Putonti C."/>
            <person name="Lawley T."/>
            <person name="Wolfe A.J."/>
        </authorList>
    </citation>
    <scope>NUCLEOTIDE SEQUENCE [LARGE SCALE GENOMIC DNA]</scope>
    <source>
        <strain evidence="3">UMB0959</strain>
    </source>
</reference>
<feature type="transmembrane region" description="Helical" evidence="1">
    <location>
        <begin position="342"/>
        <end position="364"/>
    </location>
</feature>
<feature type="transmembrane region" description="Helical" evidence="1">
    <location>
        <begin position="214"/>
        <end position="237"/>
    </location>
</feature>
<name>A0AAF0YHJ9_9STAP</name>
<dbReference type="PROSITE" id="PS51257">
    <property type="entry name" value="PROKAR_LIPOPROTEIN"/>
    <property type="match status" value="1"/>
</dbReference>
<keyword evidence="1" id="KW-1133">Transmembrane helix</keyword>
<feature type="transmembrane region" description="Helical" evidence="1">
    <location>
        <begin position="20"/>
        <end position="36"/>
    </location>
</feature>
<dbReference type="KEGG" id="nmy:CJ229_006845"/>
<dbReference type="Proteomes" id="UP000243626">
    <property type="component" value="Chromosome"/>
</dbReference>
<accession>A0AAF0YHJ9</accession>
<organism evidence="2 3">
    <name type="scientific">Nosocomiicoccus massiliensis</name>
    <dbReference type="NCBI Taxonomy" id="1232430"/>
    <lineage>
        <taxon>Bacteria</taxon>
        <taxon>Bacillati</taxon>
        <taxon>Bacillota</taxon>
        <taxon>Bacilli</taxon>
        <taxon>Bacillales</taxon>
        <taxon>Staphylococcaceae</taxon>
        <taxon>Nosocomiicoccus</taxon>
    </lineage>
</organism>
<feature type="transmembrane region" description="Helical" evidence="1">
    <location>
        <begin position="289"/>
        <end position="309"/>
    </location>
</feature>
<gene>
    <name evidence="2" type="ORF">CJ229_006845</name>
</gene>
<keyword evidence="1" id="KW-0812">Transmembrane</keyword>
<dbReference type="EMBL" id="CP136964">
    <property type="protein sequence ID" value="WOS95808.1"/>
    <property type="molecule type" value="Genomic_DNA"/>
</dbReference>
<protein>
    <recommendedName>
        <fullName evidence="4">ABC transporter permease</fullName>
    </recommendedName>
</protein>